<name>A0AAJ1VJS0_9FLAO</name>
<feature type="transmembrane region" description="Helical" evidence="1">
    <location>
        <begin position="612"/>
        <end position="631"/>
    </location>
</feature>
<dbReference type="Proteomes" id="UP001225933">
    <property type="component" value="Unassembled WGS sequence"/>
</dbReference>
<protein>
    <submittedName>
        <fullName evidence="2">Uncharacterized protein</fullName>
    </submittedName>
</protein>
<evidence type="ECO:0000313" key="3">
    <source>
        <dbReference type="Proteomes" id="UP001225933"/>
    </source>
</evidence>
<accession>A0AAJ1VJS0</accession>
<keyword evidence="1" id="KW-0472">Membrane</keyword>
<evidence type="ECO:0000256" key="1">
    <source>
        <dbReference type="SAM" id="Phobius"/>
    </source>
</evidence>
<organism evidence="2 3">
    <name type="scientific">Chryseobacterium gambrini</name>
    <dbReference type="NCBI Taxonomy" id="373672"/>
    <lineage>
        <taxon>Bacteria</taxon>
        <taxon>Pseudomonadati</taxon>
        <taxon>Bacteroidota</taxon>
        <taxon>Flavobacteriia</taxon>
        <taxon>Flavobacteriales</taxon>
        <taxon>Weeksellaceae</taxon>
        <taxon>Chryseobacterium group</taxon>
        <taxon>Chryseobacterium</taxon>
    </lineage>
</organism>
<feature type="transmembrane region" description="Helical" evidence="1">
    <location>
        <begin position="578"/>
        <end position="600"/>
    </location>
</feature>
<keyword evidence="1" id="KW-1133">Transmembrane helix</keyword>
<keyword evidence="1" id="KW-0812">Transmembrane</keyword>
<dbReference type="RefSeq" id="WP_214590020.1">
    <property type="nucleotide sequence ID" value="NZ_JAUHGV010000015.1"/>
</dbReference>
<dbReference type="EMBL" id="JAUHGV010000015">
    <property type="protein sequence ID" value="MDN4013400.1"/>
    <property type="molecule type" value="Genomic_DNA"/>
</dbReference>
<proteinExistence type="predicted"/>
<dbReference type="AlphaFoldDB" id="A0AAJ1VJS0"/>
<reference evidence="2" key="1">
    <citation type="submission" date="2023-06" db="EMBL/GenBank/DDBJ databases">
        <title>Two Chryseobacterium gambrini strains from China.</title>
        <authorList>
            <person name="Zeng J."/>
            <person name="Wu Y."/>
        </authorList>
    </citation>
    <scope>NUCLEOTIDE SEQUENCE</scope>
    <source>
        <strain evidence="2">SQ219</strain>
    </source>
</reference>
<gene>
    <name evidence="2" type="ORF">QX233_13065</name>
</gene>
<sequence length="679" mass="80361">MKNKNLLSSVALFSELYSNSDKDIFDIIGDFILGICTIESKYSFTSAELKLLMESTFGFDIPEAVLKTVLNNRLNKKLNRNGLVYNFEITQNHGRDAIKDKYNTINNEHKNLFLNLIKFIEERTQRKLTSQQQRKLEDNFYEYLLDNGYSEEYSNYISAFFVKNEGNGNFRDILLSIKEGLILYEGIKYSPDLNELGTWKNNLTIYLGTEYLFNSQGLNGELYKEMFNDFYTLVQEINIKNKGGKKTIELKYFTETKLEIDNFFSTAEKIKSGKLSLKISKPAMVDIVNNAKEVSDVALRKTLFYRGLLNLGIYEDDYECSIEELERYNLEDKTILEEIEKISKEKNRIFNEVDTVELIKIFTKINCLRKGNSKVNFEKCSYLYISENSLARYLGHNNLLKIKEGDFTYCKEMDFVTTKFWFYLNKGLNQHKDCLPKTFDLINKAKIIISSHLQNSVVEKFDEFSERVRNNELSEEEIKIYNLELKSKISNPEKIVVDTVDNSLDFLENEDYLNRAYEENILKDKKLKEQEKKLQYFYEKESLEKQKKAEEVFEHEKLKWSRQEAQNDKNINKKNLQYFLKCLIPEFFIIIITVVIFRINSITDWLKTISDNVTMIFWIFLILVLLSFQFIKSNFVDKTKVAEGWKVLKLYRYYFSEKFIRDRVDFHKSNYKPTDNLNQ</sequence>
<evidence type="ECO:0000313" key="2">
    <source>
        <dbReference type="EMBL" id="MDN4013400.1"/>
    </source>
</evidence>
<comment type="caution">
    <text evidence="2">The sequence shown here is derived from an EMBL/GenBank/DDBJ whole genome shotgun (WGS) entry which is preliminary data.</text>
</comment>